<feature type="compositionally biased region" description="Low complexity" evidence="1">
    <location>
        <begin position="311"/>
        <end position="329"/>
    </location>
</feature>
<dbReference type="EMBL" id="GG738905">
    <property type="protein sequence ID" value="EFC38691.1"/>
    <property type="molecule type" value="Genomic_DNA"/>
</dbReference>
<dbReference type="eggNOG" id="ENOG502S3SZ">
    <property type="taxonomic scope" value="Eukaryota"/>
</dbReference>
<dbReference type="Proteomes" id="UP000006671">
    <property type="component" value="Unassembled WGS sequence"/>
</dbReference>
<dbReference type="OrthoDB" id="17359at2759"/>
<dbReference type="Pfam" id="PF00149">
    <property type="entry name" value="Metallophos"/>
    <property type="match status" value="1"/>
</dbReference>
<reference evidence="3 4" key="1">
    <citation type="journal article" date="2010" name="Cell">
        <title>The genome of Naegleria gruberi illuminates early eukaryotic versatility.</title>
        <authorList>
            <person name="Fritz-Laylin L.K."/>
            <person name="Prochnik S.E."/>
            <person name="Ginger M.L."/>
            <person name="Dacks J.B."/>
            <person name="Carpenter M.L."/>
            <person name="Field M.C."/>
            <person name="Kuo A."/>
            <person name="Paredez A."/>
            <person name="Chapman J."/>
            <person name="Pham J."/>
            <person name="Shu S."/>
            <person name="Neupane R."/>
            <person name="Cipriano M."/>
            <person name="Mancuso J."/>
            <person name="Tu H."/>
            <person name="Salamov A."/>
            <person name="Lindquist E."/>
            <person name="Shapiro H."/>
            <person name="Lucas S."/>
            <person name="Grigoriev I.V."/>
            <person name="Cande W.Z."/>
            <person name="Fulton C."/>
            <person name="Rokhsar D.S."/>
            <person name="Dawson S.C."/>
        </authorList>
    </citation>
    <scope>NUCLEOTIDE SEQUENCE [LARGE SCALE GENOMIC DNA]</scope>
    <source>
        <strain evidence="3 4">NEG-M</strain>
    </source>
</reference>
<keyword evidence="4" id="KW-1185">Reference proteome</keyword>
<gene>
    <name evidence="3" type="ORF">NAEGRDRAFT_73517</name>
</gene>
<dbReference type="GeneID" id="8858400"/>
<dbReference type="PANTHER" id="PTHR37844">
    <property type="entry name" value="SER/THR PROTEIN PHOSPHATASE SUPERFAMILY (AFU_ORTHOLOGUE AFUA_1G14840)"/>
    <property type="match status" value="1"/>
</dbReference>
<organism evidence="4">
    <name type="scientific">Naegleria gruberi</name>
    <name type="common">Amoeba</name>
    <dbReference type="NCBI Taxonomy" id="5762"/>
    <lineage>
        <taxon>Eukaryota</taxon>
        <taxon>Discoba</taxon>
        <taxon>Heterolobosea</taxon>
        <taxon>Tetramitia</taxon>
        <taxon>Eutetramitia</taxon>
        <taxon>Vahlkampfiidae</taxon>
        <taxon>Naegleria</taxon>
    </lineage>
</organism>
<dbReference type="GO" id="GO:0016787">
    <property type="term" value="F:hydrolase activity"/>
    <property type="evidence" value="ECO:0007669"/>
    <property type="project" value="InterPro"/>
</dbReference>
<dbReference type="OMA" id="CNPRGYI"/>
<sequence>MKIHLLSDLHIEHFPDLAQFQDMYKERYGNELLENNNQANVLVLAGDIGNVKKVGYQQFLVKASALYEHVIIVGGNHEFYGNEYFECMAKMKEICKEVGENVHFLDKSKVEIVDSETKEVYVFVGAILWSNIPEESQLYVESAMNDYRLIKIKESGADSATLLRTKHTVQMFKEESEYIKQEIEKAKINQQKVIVVSHNAPLNRGVSAPQFETVDNGSTRSLNYAFATDLSSIMDDHVIAWLFGHTHYSSLQKFNNTIVASNQLGYLRGFSKEENSYKVDWILDTNNLNLASIPKFVPYPPKSQTQTTNASGASSSETVNSNSSSNPSKFSNILSFFKK</sequence>
<evidence type="ECO:0000259" key="2">
    <source>
        <dbReference type="Pfam" id="PF00149"/>
    </source>
</evidence>
<feature type="region of interest" description="Disordered" evidence="1">
    <location>
        <begin position="300"/>
        <end position="329"/>
    </location>
</feature>
<dbReference type="InterPro" id="IPR004843">
    <property type="entry name" value="Calcineurin-like_PHP"/>
</dbReference>
<dbReference type="PANTHER" id="PTHR37844:SF1">
    <property type="entry name" value="CALCINEURIN-LIKE PHOSPHOESTERASE DOMAIN-CONTAINING PROTEIN"/>
    <property type="match status" value="1"/>
</dbReference>
<proteinExistence type="predicted"/>
<dbReference type="VEuPathDB" id="AmoebaDB:NAEGRDRAFT_73517"/>
<dbReference type="SUPFAM" id="SSF56300">
    <property type="entry name" value="Metallo-dependent phosphatases"/>
    <property type="match status" value="1"/>
</dbReference>
<dbReference type="KEGG" id="ngr:NAEGRDRAFT_73517"/>
<accession>D2VWV4</accession>
<feature type="domain" description="Calcineurin-like phosphoesterase" evidence="2">
    <location>
        <begin position="1"/>
        <end position="248"/>
    </location>
</feature>
<evidence type="ECO:0000313" key="4">
    <source>
        <dbReference type="Proteomes" id="UP000006671"/>
    </source>
</evidence>
<evidence type="ECO:0000313" key="3">
    <source>
        <dbReference type="EMBL" id="EFC38691.1"/>
    </source>
</evidence>
<dbReference type="AlphaFoldDB" id="D2VWV4"/>
<evidence type="ECO:0000256" key="1">
    <source>
        <dbReference type="SAM" id="MobiDB-lite"/>
    </source>
</evidence>
<dbReference type="RefSeq" id="XP_002671435.1">
    <property type="nucleotide sequence ID" value="XM_002671389.1"/>
</dbReference>
<dbReference type="InterPro" id="IPR029052">
    <property type="entry name" value="Metallo-depent_PP-like"/>
</dbReference>
<protein>
    <submittedName>
        <fullName evidence="3">Predicted protein</fullName>
    </submittedName>
</protein>
<name>D2VWV4_NAEGR</name>
<dbReference type="Gene3D" id="3.60.21.10">
    <property type="match status" value="1"/>
</dbReference>
<dbReference type="InParanoid" id="D2VWV4"/>